<evidence type="ECO:0000313" key="2">
    <source>
        <dbReference type="EMBL" id="KAG1368236.1"/>
    </source>
</evidence>
<feature type="region of interest" description="Disordered" evidence="1">
    <location>
        <begin position="77"/>
        <end position="101"/>
    </location>
</feature>
<evidence type="ECO:0000256" key="1">
    <source>
        <dbReference type="SAM" id="MobiDB-lite"/>
    </source>
</evidence>
<accession>A0A8K0IV46</accession>
<keyword evidence="3" id="KW-1185">Reference proteome</keyword>
<comment type="caution">
    <text evidence="2">The sequence shown here is derived from an EMBL/GenBank/DDBJ whole genome shotgun (WGS) entry which is preliminary data.</text>
</comment>
<feature type="compositionally biased region" description="Acidic residues" evidence="1">
    <location>
        <begin position="92"/>
        <end position="101"/>
    </location>
</feature>
<dbReference type="Proteomes" id="UP000797356">
    <property type="component" value="Chromosome 14"/>
</dbReference>
<reference evidence="2" key="2">
    <citation type="submission" date="2019-07" db="EMBL/GenBank/DDBJ databases">
        <authorList>
            <person name="Yang Y."/>
            <person name="Bocs S."/>
            <person name="Baudouin L."/>
        </authorList>
    </citation>
    <scope>NUCLEOTIDE SEQUENCE</scope>
    <source>
        <tissue evidence="2">Spear leaf of Hainan Tall coconut</tissue>
    </source>
</reference>
<gene>
    <name evidence="2" type="ORF">COCNU_14G007040</name>
</gene>
<protein>
    <submittedName>
        <fullName evidence="2">Uncharacterized protein</fullName>
    </submittedName>
</protein>
<dbReference type="AlphaFoldDB" id="A0A8K0IV46"/>
<proteinExistence type="predicted"/>
<organism evidence="2 3">
    <name type="scientific">Cocos nucifera</name>
    <name type="common">Coconut palm</name>
    <dbReference type="NCBI Taxonomy" id="13894"/>
    <lineage>
        <taxon>Eukaryota</taxon>
        <taxon>Viridiplantae</taxon>
        <taxon>Streptophyta</taxon>
        <taxon>Embryophyta</taxon>
        <taxon>Tracheophyta</taxon>
        <taxon>Spermatophyta</taxon>
        <taxon>Magnoliopsida</taxon>
        <taxon>Liliopsida</taxon>
        <taxon>Arecaceae</taxon>
        <taxon>Arecoideae</taxon>
        <taxon>Cocoseae</taxon>
        <taxon>Attaleinae</taxon>
        <taxon>Cocos</taxon>
    </lineage>
</organism>
<dbReference type="EMBL" id="CM017885">
    <property type="protein sequence ID" value="KAG1368236.1"/>
    <property type="molecule type" value="Genomic_DNA"/>
</dbReference>
<name>A0A8K0IV46_COCNU</name>
<reference evidence="2" key="1">
    <citation type="journal article" date="2017" name="Gigascience">
        <title>The genome draft of coconut (Cocos nucifera).</title>
        <authorList>
            <person name="Xiao Y."/>
            <person name="Xu P."/>
            <person name="Fan H."/>
            <person name="Baudouin L."/>
            <person name="Xia W."/>
            <person name="Bocs S."/>
            <person name="Xu J."/>
            <person name="Li Q."/>
            <person name="Guo A."/>
            <person name="Zhou L."/>
            <person name="Li J."/>
            <person name="Wu Y."/>
            <person name="Ma Z."/>
            <person name="Armero A."/>
            <person name="Issali A.E."/>
            <person name="Liu N."/>
            <person name="Peng M."/>
            <person name="Yang Y."/>
        </authorList>
    </citation>
    <scope>NUCLEOTIDE SEQUENCE</scope>
    <source>
        <tissue evidence="2">Spear leaf of Hainan Tall coconut</tissue>
    </source>
</reference>
<evidence type="ECO:0000313" key="3">
    <source>
        <dbReference type="Proteomes" id="UP000797356"/>
    </source>
</evidence>
<sequence length="101" mass="11587">MVAINDGPQREPLFRLFSVGVILWYIRVSQDPLKTMHLMANLFKVIAGENEDEDSAMKVKTSLSKEGSHVIEEIINEEKEENEELNDKDHNDDIEDNFLGL</sequence>